<evidence type="ECO:0000256" key="1">
    <source>
        <dbReference type="SAM" id="SignalP"/>
    </source>
</evidence>
<feature type="chain" id="PRO_5024406270" description="DUF3551 domain-containing protein" evidence="1">
    <location>
        <begin position="16"/>
        <end position="69"/>
    </location>
</feature>
<keyword evidence="1" id="KW-0732">Signal</keyword>
<protein>
    <recommendedName>
        <fullName evidence="4">DUF3551 domain-containing protein</fullName>
    </recommendedName>
</protein>
<dbReference type="Proteomes" id="UP000324853">
    <property type="component" value="Unassembled WGS sequence"/>
</dbReference>
<feature type="signal peptide" evidence="1">
    <location>
        <begin position="1"/>
        <end position="15"/>
    </location>
</feature>
<dbReference type="RefSeq" id="WP_148751877.1">
    <property type="nucleotide sequence ID" value="NZ_VSSR01000024.1"/>
</dbReference>
<sequence length="69" mass="7300">MRAFLLIASALLAFAATMTFEPSDANAVVCARGVYRAGCAGPNGAVVVRRPVVRCTRVLVNGVYVKRCV</sequence>
<organism evidence="2 3">
    <name type="scientific">Bradyrhizobium cytisi</name>
    <dbReference type="NCBI Taxonomy" id="515489"/>
    <lineage>
        <taxon>Bacteria</taxon>
        <taxon>Pseudomonadati</taxon>
        <taxon>Pseudomonadota</taxon>
        <taxon>Alphaproteobacteria</taxon>
        <taxon>Hyphomicrobiales</taxon>
        <taxon>Nitrobacteraceae</taxon>
        <taxon>Bradyrhizobium</taxon>
    </lineage>
</organism>
<comment type="caution">
    <text evidence="2">The sequence shown here is derived from an EMBL/GenBank/DDBJ whole genome shotgun (WGS) entry which is preliminary data.</text>
</comment>
<keyword evidence="3" id="KW-1185">Reference proteome</keyword>
<accession>A0A5S4WV00</accession>
<dbReference type="AlphaFoldDB" id="A0A5S4WV00"/>
<evidence type="ECO:0008006" key="4">
    <source>
        <dbReference type="Google" id="ProtNLM"/>
    </source>
</evidence>
<evidence type="ECO:0000313" key="2">
    <source>
        <dbReference type="EMBL" id="TYL83989.1"/>
    </source>
</evidence>
<dbReference type="EMBL" id="VSSR01000024">
    <property type="protein sequence ID" value="TYL83989.1"/>
    <property type="molecule type" value="Genomic_DNA"/>
</dbReference>
<evidence type="ECO:0000313" key="3">
    <source>
        <dbReference type="Proteomes" id="UP000324853"/>
    </source>
</evidence>
<gene>
    <name evidence="2" type="ORF">FXB38_16280</name>
</gene>
<reference evidence="2 3" key="1">
    <citation type="submission" date="2019-08" db="EMBL/GenBank/DDBJ databases">
        <title>Bradyrhizobium hipponensis sp. nov., a rhizobium isolated from a Lupinus angustifolius root nodule in Tunisia.</title>
        <authorList>
            <person name="Off K."/>
            <person name="Rejili M."/>
            <person name="Mars M."/>
            <person name="Brachmann A."/>
            <person name="Marin M."/>
        </authorList>
    </citation>
    <scope>NUCLEOTIDE SEQUENCE [LARGE SCALE GENOMIC DNA]</scope>
    <source>
        <strain evidence="2 3">CTAW11</strain>
    </source>
</reference>
<name>A0A5S4WV00_9BRAD</name>
<proteinExistence type="predicted"/>